<keyword evidence="6" id="KW-0326">Glycosidase</keyword>
<sequence>MRFLIGLFLLPFALSASCNKRFYWRESFVCVCNATYCDDIPEVGEIKADSAVAYSSDMKRDRFARSELNFEKTSGKWVKLTIDPSKKRQKIIGFGGCINDAVVFASTNKLEQQLLDQYYSKKGIEYSASRVPIGTNDASIKEWTYLDTPEDYELTTFSLAKDPKVELIKKIYYMNPNLKLFGSAWSVPAWLKDTGKLTGVGRIIGPLNRHHYVVYAKYLIRFVEEYKKLGVNFWGLTIMNEPGNVTRIWPGIYLSPEEQRDFVKEKLGPMMKHRWSTKDVKIIAHDWDRNTIYDYAKKIYEDKDTLIDGLGVHWYAKGYWENLEKTHALRPDKFIWATEATMEGLGHEPGSWYNAELYADDIINNLRRWVGGWVEWSLWTDEQGGPSYVGNFVGNSMFVNQSAEEFYKEPQFYVIGHFSKFLPPETTILDTQIEGYVHSDSPILGVAGETPANQIVLVLLNRHNFNTYNVSISDGRSNGKTLQLGIKPHTIKTILWNKSSA</sequence>
<reference evidence="14" key="1">
    <citation type="submission" date="2016-11" db="UniProtKB">
        <authorList>
            <consortium name="WormBaseParasite"/>
        </authorList>
    </citation>
    <scope>IDENTIFICATION</scope>
</reference>
<organism evidence="12 14">
    <name type="scientific">Bursaphelenchus xylophilus</name>
    <name type="common">Pinewood nematode worm</name>
    <name type="synonym">Aphelenchoides xylophilus</name>
    <dbReference type="NCBI Taxonomy" id="6326"/>
    <lineage>
        <taxon>Eukaryota</taxon>
        <taxon>Metazoa</taxon>
        <taxon>Ecdysozoa</taxon>
        <taxon>Nematoda</taxon>
        <taxon>Chromadorea</taxon>
        <taxon>Rhabditida</taxon>
        <taxon>Tylenchina</taxon>
        <taxon>Tylenchomorpha</taxon>
        <taxon>Aphelenchoidea</taxon>
        <taxon>Aphelenchoididae</taxon>
        <taxon>Bursaphelenchus</taxon>
    </lineage>
</organism>
<dbReference type="OrthoDB" id="2160638at2759"/>
<evidence type="ECO:0000256" key="5">
    <source>
        <dbReference type="ARBA" id="ARBA00022801"/>
    </source>
</evidence>
<evidence type="ECO:0000256" key="3">
    <source>
        <dbReference type="ARBA" id="ARBA00012658"/>
    </source>
</evidence>
<dbReference type="Proteomes" id="UP000095284">
    <property type="component" value="Unplaced"/>
</dbReference>
<dbReference type="GO" id="GO:0004348">
    <property type="term" value="F:glucosylceramidase activity"/>
    <property type="evidence" value="ECO:0007669"/>
    <property type="project" value="UniProtKB-EC"/>
</dbReference>
<dbReference type="Proteomes" id="UP000582659">
    <property type="component" value="Unassembled WGS sequence"/>
</dbReference>
<dbReference type="InterPro" id="IPR033452">
    <property type="entry name" value="GH30_C"/>
</dbReference>
<dbReference type="eggNOG" id="KOG2566">
    <property type="taxonomic scope" value="Eukaryota"/>
</dbReference>
<dbReference type="EC" id="3.2.1.45" evidence="3 6"/>
<dbReference type="Pfam" id="PF02055">
    <property type="entry name" value="Glyco_hydro_30"/>
    <property type="match status" value="1"/>
</dbReference>
<dbReference type="PRINTS" id="PR00843">
    <property type="entry name" value="GLHYDRLASE30"/>
</dbReference>
<evidence type="ECO:0000313" key="11">
    <source>
        <dbReference type="EMBL" id="CAG9124872.1"/>
    </source>
</evidence>
<evidence type="ECO:0000313" key="13">
    <source>
        <dbReference type="Proteomes" id="UP000659654"/>
    </source>
</evidence>
<evidence type="ECO:0000313" key="10">
    <source>
        <dbReference type="EMBL" id="CAD5232429.1"/>
    </source>
</evidence>
<dbReference type="GO" id="GO:0016020">
    <property type="term" value="C:membrane"/>
    <property type="evidence" value="ECO:0007669"/>
    <property type="project" value="GOC"/>
</dbReference>
<evidence type="ECO:0000259" key="9">
    <source>
        <dbReference type="Pfam" id="PF17189"/>
    </source>
</evidence>
<keyword evidence="6" id="KW-0746">Sphingolipid metabolism</keyword>
<evidence type="ECO:0000256" key="2">
    <source>
        <dbReference type="ARBA" id="ARBA00005382"/>
    </source>
</evidence>
<name>A0A1I7S5M5_BURXY</name>
<dbReference type="Gene3D" id="3.20.20.80">
    <property type="entry name" value="Glycosidases"/>
    <property type="match status" value="1"/>
</dbReference>
<keyword evidence="4 7" id="KW-0732">Signal</keyword>
<dbReference type="PANTHER" id="PTHR11069:SF23">
    <property type="entry name" value="LYSOSOMAL ACID GLUCOSYLCERAMIDASE"/>
    <property type="match status" value="1"/>
</dbReference>
<feature type="signal peptide" evidence="7">
    <location>
        <begin position="1"/>
        <end position="15"/>
    </location>
</feature>
<gene>
    <name evidence="10" type="ORF">BXYJ_LOCUS12520</name>
</gene>
<dbReference type="EMBL" id="CAJFDI010000005">
    <property type="protein sequence ID" value="CAD5232429.1"/>
    <property type="molecule type" value="Genomic_DNA"/>
</dbReference>
<dbReference type="WBParaSite" id="BXY_0831000.1">
    <property type="protein sequence ID" value="BXY_0831000.1"/>
    <property type="gene ID" value="BXY_0831000"/>
</dbReference>
<dbReference type="InterPro" id="IPR013780">
    <property type="entry name" value="Glyco_hydro_b"/>
</dbReference>
<dbReference type="Proteomes" id="UP000659654">
    <property type="component" value="Unassembled WGS sequence"/>
</dbReference>
<comment type="catalytic activity">
    <reaction evidence="1">
        <text>a beta-D-glucosyl-(1&lt;-&gt;1')-N-acylsphing-4-enine + H2O = an N-acylsphing-4-enine + D-glucose</text>
        <dbReference type="Rhea" id="RHEA:13269"/>
        <dbReference type="ChEBI" id="CHEBI:4167"/>
        <dbReference type="ChEBI" id="CHEBI:15377"/>
        <dbReference type="ChEBI" id="CHEBI:22801"/>
        <dbReference type="ChEBI" id="CHEBI:52639"/>
        <dbReference type="EC" id="3.2.1.45"/>
    </reaction>
    <physiologicalReaction direction="left-to-right" evidence="1">
        <dbReference type="Rhea" id="RHEA:13270"/>
    </physiologicalReaction>
</comment>
<evidence type="ECO:0000256" key="4">
    <source>
        <dbReference type="ARBA" id="ARBA00022729"/>
    </source>
</evidence>
<reference evidence="11" key="2">
    <citation type="submission" date="2020-08" db="EMBL/GenBank/DDBJ databases">
        <authorList>
            <person name="Kikuchi T."/>
        </authorList>
    </citation>
    <scope>NUCLEOTIDE SEQUENCE</scope>
    <source>
        <strain evidence="10">Ka4C1</strain>
    </source>
</reference>
<dbReference type="PROSITE" id="PS51257">
    <property type="entry name" value="PROKAR_LIPOPROTEIN"/>
    <property type="match status" value="1"/>
</dbReference>
<dbReference type="InterPro" id="IPR017853">
    <property type="entry name" value="GH"/>
</dbReference>
<dbReference type="Gene3D" id="2.60.40.1180">
    <property type="entry name" value="Golgi alpha-mannosidase II"/>
    <property type="match status" value="1"/>
</dbReference>
<feature type="domain" description="Glycosyl hydrolase family 30 TIM-barrel" evidence="8">
    <location>
        <begin position="91"/>
        <end position="422"/>
    </location>
</feature>
<evidence type="ECO:0000259" key="8">
    <source>
        <dbReference type="Pfam" id="PF02055"/>
    </source>
</evidence>
<evidence type="ECO:0000313" key="14">
    <source>
        <dbReference type="WBParaSite" id="BXY_0831000.1"/>
    </source>
</evidence>
<dbReference type="SMR" id="A0A1I7S5M5"/>
<dbReference type="AlphaFoldDB" id="A0A1I7S5M5"/>
<dbReference type="EMBL" id="CAJFCV020000005">
    <property type="protein sequence ID" value="CAG9124872.1"/>
    <property type="molecule type" value="Genomic_DNA"/>
</dbReference>
<keyword evidence="13" id="KW-1185">Reference proteome</keyword>
<protein>
    <recommendedName>
        <fullName evidence="3 6">Glucosylceramidase</fullName>
        <ecNumber evidence="3 6">3.2.1.45</ecNumber>
    </recommendedName>
</protein>
<dbReference type="GO" id="GO:0006680">
    <property type="term" value="P:glucosylceramide catabolic process"/>
    <property type="evidence" value="ECO:0007669"/>
    <property type="project" value="TreeGrafter"/>
</dbReference>
<keyword evidence="5 6" id="KW-0378">Hydrolase</keyword>
<evidence type="ECO:0000256" key="6">
    <source>
        <dbReference type="RuleBase" id="RU361188"/>
    </source>
</evidence>
<keyword evidence="6" id="KW-0443">Lipid metabolism</keyword>
<dbReference type="PANTHER" id="PTHR11069">
    <property type="entry name" value="GLUCOSYLCERAMIDASE"/>
    <property type="match status" value="1"/>
</dbReference>
<feature type="domain" description="Glycosyl hydrolase family 30 beta sandwich" evidence="9">
    <location>
        <begin position="443"/>
        <end position="494"/>
    </location>
</feature>
<dbReference type="Pfam" id="PF17189">
    <property type="entry name" value="Glyco_hydro_30C"/>
    <property type="match status" value="1"/>
</dbReference>
<evidence type="ECO:0000256" key="1">
    <source>
        <dbReference type="ARBA" id="ARBA00001013"/>
    </source>
</evidence>
<feature type="chain" id="PRO_5035399711" description="Glucosylceramidase" evidence="7">
    <location>
        <begin position="16"/>
        <end position="501"/>
    </location>
</feature>
<comment type="similarity">
    <text evidence="2 6">Belongs to the glycosyl hydrolase 30 family.</text>
</comment>
<evidence type="ECO:0000256" key="7">
    <source>
        <dbReference type="SAM" id="SignalP"/>
    </source>
</evidence>
<dbReference type="InterPro" id="IPR001139">
    <property type="entry name" value="Glyco_hydro_30"/>
</dbReference>
<dbReference type="SUPFAM" id="SSF51445">
    <property type="entry name" value="(Trans)glycosidases"/>
    <property type="match status" value="1"/>
</dbReference>
<accession>A0A1I7S5M5</accession>
<evidence type="ECO:0000313" key="12">
    <source>
        <dbReference type="Proteomes" id="UP000095284"/>
    </source>
</evidence>
<proteinExistence type="inferred from homology"/>
<dbReference type="InterPro" id="IPR033453">
    <property type="entry name" value="Glyco_hydro_30_TIM-barrel"/>
</dbReference>